<accession>A0A9C6WU09</accession>
<protein>
    <submittedName>
        <fullName evidence="6">Chromo domain-containing protein LHP1-like</fullName>
    </submittedName>
</protein>
<dbReference type="Gene3D" id="2.40.50.40">
    <property type="match status" value="1"/>
</dbReference>
<dbReference type="GO" id="GO:0031507">
    <property type="term" value="P:heterochromatin formation"/>
    <property type="evidence" value="ECO:0007669"/>
    <property type="project" value="InterPro"/>
</dbReference>
<dbReference type="PROSITE" id="PS50013">
    <property type="entry name" value="CHROMO_2"/>
    <property type="match status" value="1"/>
</dbReference>
<dbReference type="GO" id="GO:0005634">
    <property type="term" value="C:nucleus"/>
    <property type="evidence" value="ECO:0007669"/>
    <property type="project" value="UniProtKB-SubCell"/>
</dbReference>
<reference evidence="6" key="2">
    <citation type="submission" date="2025-08" db="UniProtKB">
        <authorList>
            <consortium name="RefSeq"/>
        </authorList>
    </citation>
    <scope>IDENTIFICATION</scope>
    <source>
        <tissue evidence="6">Whole plant</tissue>
    </source>
</reference>
<dbReference type="InterPro" id="IPR023779">
    <property type="entry name" value="Chromodomain_CS"/>
</dbReference>
<dbReference type="SUPFAM" id="SSF54160">
    <property type="entry name" value="Chromo domain-like"/>
    <property type="match status" value="1"/>
</dbReference>
<evidence type="ECO:0000256" key="1">
    <source>
        <dbReference type="ARBA" id="ARBA00004123"/>
    </source>
</evidence>
<name>A0A9C6WU09_ARADU</name>
<dbReference type="InterPro" id="IPR044251">
    <property type="entry name" value="LHP1-like"/>
</dbReference>
<comment type="subcellular location">
    <subcellularLocation>
        <location evidence="1">Nucleus</location>
    </subcellularLocation>
</comment>
<dbReference type="PROSITE" id="PS00598">
    <property type="entry name" value="CHROMO_1"/>
    <property type="match status" value="1"/>
</dbReference>
<gene>
    <name evidence="6" type="primary">LOC127747679</name>
</gene>
<feature type="compositionally biased region" description="Basic and acidic residues" evidence="3">
    <location>
        <begin position="193"/>
        <end position="211"/>
    </location>
</feature>
<keyword evidence="5" id="KW-1185">Reference proteome</keyword>
<feature type="region of interest" description="Disordered" evidence="3">
    <location>
        <begin position="71"/>
        <end position="215"/>
    </location>
</feature>
<dbReference type="AlphaFoldDB" id="A0A9C6WU09"/>
<sequence length="224" mass="26031">MPPKKDIDNRSYEVHSIRRKRIHRGKPQYMLKWAGWKDVSNTWETQESLHHMRDYVDDFDARIKSRIRENLKKRNKHQTTPSQASLCPFIANPSPLFSESEEEEDEDEEEEKEEKEEKTKDDKEDSDYDVNVKVSPGVRQPIARTCKNMKNKSHESSGVDNPVHVSSEEEGYDKEDCNVNIAPTPLQTPNRRLSHDDGKEDNAQPDPEEHILANPQIVLFADPI</sequence>
<dbReference type="KEGG" id="adu:127747679"/>
<feature type="compositionally biased region" description="Acidic residues" evidence="3">
    <location>
        <begin position="99"/>
        <end position="114"/>
    </location>
</feature>
<reference evidence="5" key="1">
    <citation type="journal article" date="2016" name="Nat. Genet.">
        <title>The genome sequences of Arachis duranensis and Arachis ipaensis, the diploid ancestors of cultivated peanut.</title>
        <authorList>
            <person name="Bertioli D.J."/>
            <person name="Cannon S.B."/>
            <person name="Froenicke L."/>
            <person name="Huang G."/>
            <person name="Farmer A.D."/>
            <person name="Cannon E.K."/>
            <person name="Liu X."/>
            <person name="Gao D."/>
            <person name="Clevenger J."/>
            <person name="Dash S."/>
            <person name="Ren L."/>
            <person name="Moretzsohn M.C."/>
            <person name="Shirasawa K."/>
            <person name="Huang W."/>
            <person name="Vidigal B."/>
            <person name="Abernathy B."/>
            <person name="Chu Y."/>
            <person name="Niederhuth C.E."/>
            <person name="Umale P."/>
            <person name="Araujo A.C."/>
            <person name="Kozik A."/>
            <person name="Kim K.D."/>
            <person name="Burow M.D."/>
            <person name="Varshney R.K."/>
            <person name="Wang X."/>
            <person name="Zhang X."/>
            <person name="Barkley N."/>
            <person name="Guimaraes P.M."/>
            <person name="Isobe S."/>
            <person name="Guo B."/>
            <person name="Liao B."/>
            <person name="Stalker H.T."/>
            <person name="Schmitz R.J."/>
            <person name="Scheffler B.E."/>
            <person name="Leal-Bertioli S.C."/>
            <person name="Xun X."/>
            <person name="Jackson S.A."/>
            <person name="Michelmore R."/>
            <person name="Ozias-Akins P."/>
        </authorList>
    </citation>
    <scope>NUCLEOTIDE SEQUENCE [LARGE SCALE GENOMIC DNA]</scope>
    <source>
        <strain evidence="5">cv. V14167</strain>
    </source>
</reference>
<dbReference type="PANTHER" id="PTHR47240">
    <property type="entry name" value="CHROMO DOMAIN-CONTAINING PROTEIN LHP1"/>
    <property type="match status" value="1"/>
</dbReference>
<organism evidence="5 6">
    <name type="scientific">Arachis duranensis</name>
    <name type="common">Wild peanut</name>
    <dbReference type="NCBI Taxonomy" id="130453"/>
    <lineage>
        <taxon>Eukaryota</taxon>
        <taxon>Viridiplantae</taxon>
        <taxon>Streptophyta</taxon>
        <taxon>Embryophyta</taxon>
        <taxon>Tracheophyta</taxon>
        <taxon>Spermatophyta</taxon>
        <taxon>Magnoliopsida</taxon>
        <taxon>eudicotyledons</taxon>
        <taxon>Gunneridae</taxon>
        <taxon>Pentapetalae</taxon>
        <taxon>rosids</taxon>
        <taxon>fabids</taxon>
        <taxon>Fabales</taxon>
        <taxon>Fabaceae</taxon>
        <taxon>Papilionoideae</taxon>
        <taxon>50 kb inversion clade</taxon>
        <taxon>dalbergioids sensu lato</taxon>
        <taxon>Dalbergieae</taxon>
        <taxon>Pterocarpus clade</taxon>
        <taxon>Arachis</taxon>
    </lineage>
</organism>
<evidence type="ECO:0000259" key="4">
    <source>
        <dbReference type="PROSITE" id="PS50013"/>
    </source>
</evidence>
<dbReference type="CDD" id="cd00024">
    <property type="entry name" value="CD_CSD"/>
    <property type="match status" value="1"/>
</dbReference>
<dbReference type="InterPro" id="IPR023780">
    <property type="entry name" value="Chromo_domain"/>
</dbReference>
<dbReference type="InterPro" id="IPR000953">
    <property type="entry name" value="Chromo/chromo_shadow_dom"/>
</dbReference>
<dbReference type="InterPro" id="IPR016197">
    <property type="entry name" value="Chromo-like_dom_sf"/>
</dbReference>
<dbReference type="GeneID" id="127747679"/>
<proteinExistence type="predicted"/>
<dbReference type="PANTHER" id="PTHR47240:SF2">
    <property type="entry name" value="CHROMO DOMAIN-CONTAINING PROTEIN LHP1"/>
    <property type="match status" value="1"/>
</dbReference>
<evidence type="ECO:0000256" key="2">
    <source>
        <dbReference type="ARBA" id="ARBA00023242"/>
    </source>
</evidence>
<evidence type="ECO:0000313" key="6">
    <source>
        <dbReference type="RefSeq" id="XP_052117785.1"/>
    </source>
</evidence>
<evidence type="ECO:0000256" key="3">
    <source>
        <dbReference type="SAM" id="MobiDB-lite"/>
    </source>
</evidence>
<dbReference type="RefSeq" id="XP_052117785.1">
    <property type="nucleotide sequence ID" value="XM_052261825.1"/>
</dbReference>
<evidence type="ECO:0000313" key="5">
    <source>
        <dbReference type="Proteomes" id="UP000515211"/>
    </source>
</evidence>
<dbReference type="Proteomes" id="UP000515211">
    <property type="component" value="Chromosome 5"/>
</dbReference>
<feature type="domain" description="Chromo" evidence="4">
    <location>
        <begin position="12"/>
        <end position="71"/>
    </location>
</feature>
<dbReference type="Pfam" id="PF00385">
    <property type="entry name" value="Chromo"/>
    <property type="match status" value="1"/>
</dbReference>
<dbReference type="SMART" id="SM00298">
    <property type="entry name" value="CHROMO"/>
    <property type="match status" value="1"/>
</dbReference>
<keyword evidence="2" id="KW-0539">Nucleus</keyword>